<proteinExistence type="predicted"/>
<dbReference type="OrthoDB" id="8441428at2"/>
<sequence length="104" mass="11394">MNYIGKTLMVDFGMARATLRINSETSLTFRILEKDGQTVSTSETVSLKLISLRPDLCLLCWQEQSGVTVSQVHDYSNGAIHSIWTTPGAALQQFSGSLKVTEAV</sequence>
<dbReference type="Proteomes" id="UP000240912">
    <property type="component" value="Unassembled WGS sequence"/>
</dbReference>
<reference evidence="2 3" key="1">
    <citation type="submission" date="2018-03" db="EMBL/GenBank/DDBJ databases">
        <authorList>
            <person name="Keele B.F."/>
        </authorList>
    </citation>
    <scope>NUCLEOTIDE SEQUENCE [LARGE SCALE GENOMIC DNA]</scope>
    <source>
        <strain evidence="2 3">YL28-9</strain>
    </source>
</reference>
<accession>A0A2T3HMH8</accession>
<dbReference type="InterPro" id="IPR012674">
    <property type="entry name" value="Calycin"/>
</dbReference>
<evidence type="ECO:0000313" key="3">
    <source>
        <dbReference type="Proteomes" id="UP000240912"/>
    </source>
</evidence>
<evidence type="ECO:0000259" key="1">
    <source>
        <dbReference type="Pfam" id="PF22036"/>
    </source>
</evidence>
<dbReference type="RefSeq" id="WP_107215898.1">
    <property type="nucleotide sequence ID" value="NZ_KZ686269.1"/>
</dbReference>
<comment type="caution">
    <text evidence="2">The sequence shown here is derived from an EMBL/GenBank/DDBJ whole genome shotgun (WGS) entry which is preliminary data.</text>
</comment>
<feature type="domain" description="MoaF-like" evidence="1">
    <location>
        <begin position="4"/>
        <end position="99"/>
    </location>
</feature>
<dbReference type="EMBL" id="PYLS01000005">
    <property type="protein sequence ID" value="PST83636.1"/>
    <property type="molecule type" value="Genomic_DNA"/>
</dbReference>
<dbReference type="AlphaFoldDB" id="A0A2T3HMH8"/>
<keyword evidence="3" id="KW-1185">Reference proteome</keyword>
<dbReference type="Gene3D" id="2.40.128.20">
    <property type="match status" value="1"/>
</dbReference>
<dbReference type="Pfam" id="PF22036">
    <property type="entry name" value="MoaF_like"/>
    <property type="match status" value="1"/>
</dbReference>
<gene>
    <name evidence="2" type="ORF">C7T94_13955</name>
</gene>
<name>A0A2T3HMH8_9SPHI</name>
<organism evidence="2 3">
    <name type="scientific">Pedobacter yulinensis</name>
    <dbReference type="NCBI Taxonomy" id="2126353"/>
    <lineage>
        <taxon>Bacteria</taxon>
        <taxon>Pseudomonadati</taxon>
        <taxon>Bacteroidota</taxon>
        <taxon>Sphingobacteriia</taxon>
        <taxon>Sphingobacteriales</taxon>
        <taxon>Sphingobacteriaceae</taxon>
        <taxon>Pedobacter</taxon>
    </lineage>
</organism>
<dbReference type="InterPro" id="IPR053892">
    <property type="entry name" value="MoaF-like"/>
</dbReference>
<protein>
    <recommendedName>
        <fullName evidence="1">MoaF-like domain-containing protein</fullName>
    </recommendedName>
</protein>
<evidence type="ECO:0000313" key="2">
    <source>
        <dbReference type="EMBL" id="PST83636.1"/>
    </source>
</evidence>